<dbReference type="CDD" id="cd05263">
    <property type="entry name" value="MupV_like_SDR_e"/>
    <property type="match status" value="1"/>
</dbReference>
<dbReference type="GO" id="GO:0005737">
    <property type="term" value="C:cytoplasm"/>
    <property type="evidence" value="ECO:0007669"/>
    <property type="project" value="TreeGrafter"/>
</dbReference>
<dbReference type="Gene3D" id="3.40.50.720">
    <property type="entry name" value="NAD(P)-binding Rossmann-like Domain"/>
    <property type="match status" value="1"/>
</dbReference>
<dbReference type="AlphaFoldDB" id="A0A5A7S6S2"/>
<dbReference type="SUPFAM" id="SSF51735">
    <property type="entry name" value="NAD(P)-binding Rossmann-fold domains"/>
    <property type="match status" value="1"/>
</dbReference>
<sequence length="349" mass="38236">MSYFVTGATGFIGRFLVPELLKRDGDIHVLVRSGSEDKLAARAEQWGAGDRIKPVTGDLGKPMLGIDPQWIEDNHGIDHMFHLAAIYDLTASEERNETLNNGGTRQAVAVANALGVGVLHHTSSVAAAGLYEGTFTEDMFDEGQTLPSPYHRTKFESEKIVRDEAQVPWRVYRPAIVVGHSRTGEMDKIDGPYYFFTLLRLAGKAPTGLPLFVPGLGDTNVVPVDFVAQAMDHIAHVPGLDGKAFHLTSVEPLNSVELMNAFGKYAHAPRLTEVLPKQVMHWTMRIPGVATQVLPRLGIPAEAIEHTEFTCRFDSTNTVAALVGTGIEVPPIGDYAGVLWKYWERNLAD</sequence>
<name>A0A5A7S6S2_9NOCA</name>
<dbReference type="Proteomes" id="UP000322244">
    <property type="component" value="Unassembled WGS sequence"/>
</dbReference>
<dbReference type="Pfam" id="PF07993">
    <property type="entry name" value="NAD_binding_4"/>
    <property type="match status" value="1"/>
</dbReference>
<dbReference type="PANTHER" id="PTHR48079">
    <property type="entry name" value="PROTEIN YEEZ"/>
    <property type="match status" value="1"/>
</dbReference>
<dbReference type="InterPro" id="IPR051783">
    <property type="entry name" value="NAD(P)-dependent_oxidoreduct"/>
</dbReference>
<evidence type="ECO:0000259" key="1">
    <source>
        <dbReference type="Pfam" id="PF07993"/>
    </source>
</evidence>
<dbReference type="RefSeq" id="WP_149431777.1">
    <property type="nucleotide sequence ID" value="NZ_VLNY01000009.1"/>
</dbReference>
<proteinExistence type="predicted"/>
<reference evidence="2 3" key="1">
    <citation type="submission" date="2019-07" db="EMBL/GenBank/DDBJ databases">
        <title>Rhodococcus cavernicolus sp. nov., isolated from a cave.</title>
        <authorList>
            <person name="Lee S.D."/>
        </authorList>
    </citation>
    <scope>NUCLEOTIDE SEQUENCE [LARGE SCALE GENOMIC DNA]</scope>
    <source>
        <strain evidence="2 3">C1-24</strain>
    </source>
</reference>
<dbReference type="InterPro" id="IPR013120">
    <property type="entry name" value="FAR_NAD-bd"/>
</dbReference>
<gene>
    <name evidence="2" type="ORF">FOY51_18690</name>
</gene>
<feature type="domain" description="Thioester reductase (TE)" evidence="1">
    <location>
        <begin position="5"/>
        <end position="231"/>
    </location>
</feature>
<dbReference type="EMBL" id="VLNY01000009">
    <property type="protein sequence ID" value="KAA0021576.1"/>
    <property type="molecule type" value="Genomic_DNA"/>
</dbReference>
<comment type="caution">
    <text evidence="2">The sequence shown here is derived from an EMBL/GenBank/DDBJ whole genome shotgun (WGS) entry which is preliminary data.</text>
</comment>
<evidence type="ECO:0000313" key="3">
    <source>
        <dbReference type="Proteomes" id="UP000322244"/>
    </source>
</evidence>
<dbReference type="InterPro" id="IPR036291">
    <property type="entry name" value="NAD(P)-bd_dom_sf"/>
</dbReference>
<evidence type="ECO:0000313" key="2">
    <source>
        <dbReference type="EMBL" id="KAA0021576.1"/>
    </source>
</evidence>
<dbReference type="GO" id="GO:0004029">
    <property type="term" value="F:aldehyde dehydrogenase (NAD+) activity"/>
    <property type="evidence" value="ECO:0007669"/>
    <property type="project" value="TreeGrafter"/>
</dbReference>
<accession>A0A5A7S6S2</accession>
<dbReference type="PANTHER" id="PTHR48079:SF6">
    <property type="entry name" value="NAD(P)-BINDING DOMAIN-CONTAINING PROTEIN-RELATED"/>
    <property type="match status" value="1"/>
</dbReference>
<organism evidence="2 3">
    <name type="scientific">Antrihabitans cavernicola</name>
    <dbReference type="NCBI Taxonomy" id="2495913"/>
    <lineage>
        <taxon>Bacteria</taxon>
        <taxon>Bacillati</taxon>
        <taxon>Actinomycetota</taxon>
        <taxon>Actinomycetes</taxon>
        <taxon>Mycobacteriales</taxon>
        <taxon>Nocardiaceae</taxon>
        <taxon>Antrihabitans</taxon>
    </lineage>
</organism>
<dbReference type="OrthoDB" id="9810734at2"/>
<keyword evidence="3" id="KW-1185">Reference proteome</keyword>
<protein>
    <submittedName>
        <fullName evidence="2">NAD-dependent epimerase/dehydratase family protein</fullName>
    </submittedName>
</protein>